<gene>
    <name evidence="5" type="ORF">DTX73_03375</name>
</gene>
<evidence type="ECO:0000313" key="6">
    <source>
        <dbReference type="Proteomes" id="UP000448762"/>
    </source>
</evidence>
<keyword evidence="2" id="KW-0238">DNA-binding</keyword>
<dbReference type="GeneID" id="91576972"/>
<dbReference type="Gene3D" id="1.10.260.40">
    <property type="entry name" value="lambda repressor-like DNA-binding domains"/>
    <property type="match status" value="1"/>
</dbReference>
<dbReference type="GO" id="GO:0005829">
    <property type="term" value="C:cytosol"/>
    <property type="evidence" value="ECO:0007669"/>
    <property type="project" value="TreeGrafter"/>
</dbReference>
<evidence type="ECO:0000256" key="2">
    <source>
        <dbReference type="ARBA" id="ARBA00023125"/>
    </source>
</evidence>
<proteinExistence type="predicted"/>
<dbReference type="PANTHER" id="PTHR46797:SF23">
    <property type="entry name" value="HTH-TYPE TRANSCRIPTIONAL REGULATOR SUTR"/>
    <property type="match status" value="1"/>
</dbReference>
<dbReference type="GO" id="GO:0003677">
    <property type="term" value="F:DNA binding"/>
    <property type="evidence" value="ECO:0007669"/>
    <property type="project" value="UniProtKB-KW"/>
</dbReference>
<dbReference type="SMART" id="SM00530">
    <property type="entry name" value="HTH_XRE"/>
    <property type="match status" value="1"/>
</dbReference>
<evidence type="ECO:0000259" key="4">
    <source>
        <dbReference type="PROSITE" id="PS50943"/>
    </source>
</evidence>
<evidence type="ECO:0000313" key="5">
    <source>
        <dbReference type="EMBL" id="KAA0692241.1"/>
    </source>
</evidence>
<evidence type="ECO:0000256" key="3">
    <source>
        <dbReference type="ARBA" id="ARBA00023163"/>
    </source>
</evidence>
<reference evidence="5 6" key="1">
    <citation type="submission" date="2018-07" db="EMBL/GenBank/DDBJ databases">
        <title>High quality draft genome sequencing of Enterococcus faecium exhibiting probiotic potential isolated from mucus of freshwater fish.</title>
        <authorList>
            <person name="El-Jeni R."/>
            <person name="Ghedira K."/>
            <person name="Abdelhak S."/>
            <person name="El-Bour M."/>
            <person name="Bouhaouala-Zahar B."/>
        </authorList>
    </citation>
    <scope>NUCLEOTIDE SEQUENCE [LARGE SCALE GENOMIC DNA]</scope>
    <source>
        <strain evidence="5 6">R.A73</strain>
    </source>
</reference>
<keyword evidence="1" id="KW-0805">Transcription regulation</keyword>
<evidence type="ECO:0000256" key="1">
    <source>
        <dbReference type="ARBA" id="ARBA00023015"/>
    </source>
</evidence>
<organism evidence="5 6">
    <name type="scientific">Enterococcus faecium</name>
    <name type="common">Streptococcus faecium</name>
    <dbReference type="NCBI Taxonomy" id="1352"/>
    <lineage>
        <taxon>Bacteria</taxon>
        <taxon>Bacillati</taxon>
        <taxon>Bacillota</taxon>
        <taxon>Bacilli</taxon>
        <taxon>Lactobacillales</taxon>
        <taxon>Enterococcaceae</taxon>
        <taxon>Enterococcus</taxon>
    </lineage>
</organism>
<dbReference type="InterPro" id="IPR050807">
    <property type="entry name" value="TransReg_Diox_bact_type"/>
</dbReference>
<dbReference type="EMBL" id="QOVC01000002">
    <property type="protein sequence ID" value="KAA0692241.1"/>
    <property type="molecule type" value="Genomic_DNA"/>
</dbReference>
<dbReference type="PROSITE" id="PS50943">
    <property type="entry name" value="HTH_CROC1"/>
    <property type="match status" value="1"/>
</dbReference>
<protein>
    <submittedName>
        <fullName evidence="5">XRE family transcriptional regulator</fullName>
    </submittedName>
</protein>
<dbReference type="InterPro" id="IPR010982">
    <property type="entry name" value="Lambda_DNA-bd_dom_sf"/>
</dbReference>
<sequence length="106" mass="12274">MLNKMVADQIRHYRINKKMTLADLSRTSEIDDTYLGRVERNEINITLNTLEKIIKGLHMTPAQFFGFLEFESDNPELVKVIDQIQKSPKQKQLTSIAQEIVNLSEP</sequence>
<keyword evidence="3" id="KW-0804">Transcription</keyword>
<dbReference type="RefSeq" id="WP_010738891.1">
    <property type="nucleotide sequence ID" value="NZ_CP174176.1"/>
</dbReference>
<dbReference type="InterPro" id="IPR001387">
    <property type="entry name" value="Cro/C1-type_HTH"/>
</dbReference>
<dbReference type="AlphaFoldDB" id="A0A7V7GQ90"/>
<name>A0A7V7GQ90_ENTFC</name>
<dbReference type="PANTHER" id="PTHR46797">
    <property type="entry name" value="HTH-TYPE TRANSCRIPTIONAL REGULATOR"/>
    <property type="match status" value="1"/>
</dbReference>
<dbReference type="SUPFAM" id="SSF47413">
    <property type="entry name" value="lambda repressor-like DNA-binding domains"/>
    <property type="match status" value="1"/>
</dbReference>
<dbReference type="CDD" id="cd00093">
    <property type="entry name" value="HTH_XRE"/>
    <property type="match status" value="1"/>
</dbReference>
<accession>A0A7V7GQ90</accession>
<dbReference type="Pfam" id="PF01381">
    <property type="entry name" value="HTH_3"/>
    <property type="match status" value="1"/>
</dbReference>
<comment type="caution">
    <text evidence="5">The sequence shown here is derived from an EMBL/GenBank/DDBJ whole genome shotgun (WGS) entry which is preliminary data.</text>
</comment>
<feature type="domain" description="HTH cro/C1-type" evidence="4">
    <location>
        <begin position="10"/>
        <end position="64"/>
    </location>
</feature>
<dbReference type="GO" id="GO:0003700">
    <property type="term" value="F:DNA-binding transcription factor activity"/>
    <property type="evidence" value="ECO:0007669"/>
    <property type="project" value="TreeGrafter"/>
</dbReference>
<dbReference type="Proteomes" id="UP000448762">
    <property type="component" value="Unassembled WGS sequence"/>
</dbReference>